<evidence type="ECO:0000313" key="1">
    <source>
        <dbReference type="EMBL" id="KZO94115.1"/>
    </source>
</evidence>
<organism evidence="1 2">
    <name type="scientific">Calocera viscosa (strain TUFC12733)</name>
    <dbReference type="NCBI Taxonomy" id="1330018"/>
    <lineage>
        <taxon>Eukaryota</taxon>
        <taxon>Fungi</taxon>
        <taxon>Dikarya</taxon>
        <taxon>Basidiomycota</taxon>
        <taxon>Agaricomycotina</taxon>
        <taxon>Dacrymycetes</taxon>
        <taxon>Dacrymycetales</taxon>
        <taxon>Dacrymycetaceae</taxon>
        <taxon>Calocera</taxon>
    </lineage>
</organism>
<evidence type="ECO:0000313" key="2">
    <source>
        <dbReference type="Proteomes" id="UP000076738"/>
    </source>
</evidence>
<name>A0A167K024_CALVF</name>
<dbReference type="EMBL" id="KV417297">
    <property type="protein sequence ID" value="KZO94115.1"/>
    <property type="molecule type" value="Genomic_DNA"/>
</dbReference>
<proteinExistence type="predicted"/>
<protein>
    <submittedName>
        <fullName evidence="1">Uncharacterized protein</fullName>
    </submittedName>
</protein>
<accession>A0A167K024</accession>
<dbReference type="AlphaFoldDB" id="A0A167K024"/>
<gene>
    <name evidence="1" type="ORF">CALVIDRAFT_234684</name>
</gene>
<reference evidence="1 2" key="1">
    <citation type="journal article" date="2016" name="Mol. Biol. Evol.">
        <title>Comparative Genomics of Early-Diverging Mushroom-Forming Fungi Provides Insights into the Origins of Lignocellulose Decay Capabilities.</title>
        <authorList>
            <person name="Nagy L.G."/>
            <person name="Riley R."/>
            <person name="Tritt A."/>
            <person name="Adam C."/>
            <person name="Daum C."/>
            <person name="Floudas D."/>
            <person name="Sun H."/>
            <person name="Yadav J.S."/>
            <person name="Pangilinan J."/>
            <person name="Larsson K.H."/>
            <person name="Matsuura K."/>
            <person name="Barry K."/>
            <person name="Labutti K."/>
            <person name="Kuo R."/>
            <person name="Ohm R.A."/>
            <person name="Bhattacharya S.S."/>
            <person name="Shirouzu T."/>
            <person name="Yoshinaga Y."/>
            <person name="Martin F.M."/>
            <person name="Grigoriev I.V."/>
            <person name="Hibbett D.S."/>
        </authorList>
    </citation>
    <scope>NUCLEOTIDE SEQUENCE [LARGE SCALE GENOMIC DNA]</scope>
    <source>
        <strain evidence="1 2">TUFC12733</strain>
    </source>
</reference>
<keyword evidence="2" id="KW-1185">Reference proteome</keyword>
<dbReference type="Proteomes" id="UP000076738">
    <property type="component" value="Unassembled WGS sequence"/>
</dbReference>
<sequence length="156" mass="16283">MLSIHHLRVLLTPYVPARSCCGVMQPDIDVTADSTVQPSLLENTDLWADGSGRVAGTCLSACLCPSGSVSLTSPVSLSFPVSLACFLSRSVSLSSPVSLACFLSRSVSLSSPVSLVVTSGRIISPIYPTSPNGFRLRSQCSECLCPGLHLASPTIL</sequence>